<dbReference type="AlphaFoldDB" id="A0A6M1TB55"/>
<dbReference type="Proteomes" id="UP000479132">
    <property type="component" value="Unassembled WGS sequence"/>
</dbReference>
<evidence type="ECO:0000259" key="1">
    <source>
        <dbReference type="Pfam" id="PF01541"/>
    </source>
</evidence>
<proteinExistence type="predicted"/>
<dbReference type="Gene3D" id="3.40.1440.10">
    <property type="entry name" value="GIY-YIG endonuclease"/>
    <property type="match status" value="1"/>
</dbReference>
<comment type="caution">
    <text evidence="2">The sequence shown here is derived from an EMBL/GenBank/DDBJ whole genome shotgun (WGS) entry which is preliminary data.</text>
</comment>
<dbReference type="InterPro" id="IPR035901">
    <property type="entry name" value="GIY-YIG_endonuc_sf"/>
</dbReference>
<feature type="domain" description="GIY-YIG" evidence="1">
    <location>
        <begin position="12"/>
        <end position="64"/>
    </location>
</feature>
<accession>A0A6M1TB55</accession>
<name>A0A6M1TB55_9BACT</name>
<dbReference type="RefSeq" id="WP_165266439.1">
    <property type="nucleotide sequence ID" value="NZ_JAALLS010000004.1"/>
</dbReference>
<organism evidence="2 3">
    <name type="scientific">Fodinibius halophilus</name>
    <dbReference type="NCBI Taxonomy" id="1736908"/>
    <lineage>
        <taxon>Bacteria</taxon>
        <taxon>Pseudomonadati</taxon>
        <taxon>Balneolota</taxon>
        <taxon>Balneolia</taxon>
        <taxon>Balneolales</taxon>
        <taxon>Balneolaceae</taxon>
        <taxon>Fodinibius</taxon>
    </lineage>
</organism>
<evidence type="ECO:0000313" key="2">
    <source>
        <dbReference type="EMBL" id="NGP87562.1"/>
    </source>
</evidence>
<dbReference type="SUPFAM" id="SSF82771">
    <property type="entry name" value="GIY-YIG endonuclease"/>
    <property type="match status" value="1"/>
</dbReference>
<dbReference type="EMBL" id="JAALLS010000004">
    <property type="protein sequence ID" value="NGP87562.1"/>
    <property type="molecule type" value="Genomic_DNA"/>
</dbReference>
<evidence type="ECO:0000313" key="3">
    <source>
        <dbReference type="Proteomes" id="UP000479132"/>
    </source>
</evidence>
<dbReference type="InterPro" id="IPR000305">
    <property type="entry name" value="GIY-YIG_endonuc"/>
</dbReference>
<dbReference type="Pfam" id="PF01541">
    <property type="entry name" value="GIY-YIG"/>
    <property type="match status" value="1"/>
</dbReference>
<protein>
    <submittedName>
        <fullName evidence="2">GIY-YIG nuclease family protein</fullName>
    </submittedName>
</protein>
<sequence length="101" mass="11674">MTSLKDLFDSSYLVYKLINHSKEEIYYGITNDFDSRIDKHKNNDVVATKRWVFGKDDIDKKIIDTDLTKPKASDKAHEHSNGNLSDLLKYSSYEVIKTGGW</sequence>
<gene>
    <name evidence="2" type="ORF">G3569_04285</name>
</gene>
<reference evidence="2 3" key="1">
    <citation type="submission" date="2020-02" db="EMBL/GenBank/DDBJ databases">
        <title>Aliifodinibius halophilus 2W32, complete genome.</title>
        <authorList>
            <person name="Li Y."/>
            <person name="Wu S."/>
        </authorList>
    </citation>
    <scope>NUCLEOTIDE SEQUENCE [LARGE SCALE GENOMIC DNA]</scope>
    <source>
        <strain evidence="2 3">2W32</strain>
    </source>
</reference>
<keyword evidence="3" id="KW-1185">Reference proteome</keyword>